<sequence>MDFVALERGFGRLLIQRFHEQLSVLASNRPRQVSLEWRIWEDVDVSADAVDPHHLITAMEHLQDLDCIALSFRGMFHAEYQFLVAELSRPILPTLSVCRSGSEFVYGFFFYIQSFCSLDSSFMPLPSPVILHCFQLAAQGCGLYGLQQLSLVSRVGLEVARPHMWRSLSLSTDARMTGILNCNPIIASHVRILTISPSSLPSLRECMPFFSSVHEVFIYASSLPPLEPWLWSYMERAVSITSLHISGTLSPVLDRLGSASPNPFSGDIDRPAFVRVLPFYRLEYNGGSLQCMLEFYLPNLTHLALPYDSCTSPYFPALLESAPALEVLTVSYTCKYPLNPKHLLLIHVVLSGPSESSAGVPDSDLSDHLHALFRLISDRSSKSPYALTLHWRHSVGYLNPSDRREARLHALQVLDALVVLRRLSLLSFGVPRDIIPADELLSLGVVLTHWRYIARVFRLESIDQAEGDRSHEVYYFCEQADVSSIPPRDDQSSFYDQRRLGGVYRWRDTFVIA</sequence>
<protein>
    <submittedName>
        <fullName evidence="1">Uncharacterized protein</fullName>
    </submittedName>
</protein>
<dbReference type="InParanoid" id="A0A409YH58"/>
<reference evidence="1 2" key="1">
    <citation type="journal article" date="2018" name="Evol. Lett.">
        <title>Horizontal gene cluster transfer increased hallucinogenic mushroom diversity.</title>
        <authorList>
            <person name="Reynolds H.T."/>
            <person name="Vijayakumar V."/>
            <person name="Gluck-Thaler E."/>
            <person name="Korotkin H.B."/>
            <person name="Matheny P.B."/>
            <person name="Slot J.C."/>
        </authorList>
    </citation>
    <scope>NUCLEOTIDE SEQUENCE [LARGE SCALE GENOMIC DNA]</scope>
    <source>
        <strain evidence="1 2">SRW20</strain>
    </source>
</reference>
<organism evidence="1 2">
    <name type="scientific">Gymnopilus dilepis</name>
    <dbReference type="NCBI Taxonomy" id="231916"/>
    <lineage>
        <taxon>Eukaryota</taxon>
        <taxon>Fungi</taxon>
        <taxon>Dikarya</taxon>
        <taxon>Basidiomycota</taxon>
        <taxon>Agaricomycotina</taxon>
        <taxon>Agaricomycetes</taxon>
        <taxon>Agaricomycetidae</taxon>
        <taxon>Agaricales</taxon>
        <taxon>Agaricineae</taxon>
        <taxon>Hymenogastraceae</taxon>
        <taxon>Gymnopilus</taxon>
    </lineage>
</organism>
<dbReference type="EMBL" id="NHYE01000856">
    <property type="protein sequence ID" value="PPR02322.1"/>
    <property type="molecule type" value="Genomic_DNA"/>
</dbReference>
<dbReference type="Proteomes" id="UP000284706">
    <property type="component" value="Unassembled WGS sequence"/>
</dbReference>
<keyword evidence="2" id="KW-1185">Reference proteome</keyword>
<evidence type="ECO:0000313" key="1">
    <source>
        <dbReference type="EMBL" id="PPR02322.1"/>
    </source>
</evidence>
<accession>A0A409YH58</accession>
<dbReference type="AlphaFoldDB" id="A0A409YH58"/>
<name>A0A409YH58_9AGAR</name>
<evidence type="ECO:0000313" key="2">
    <source>
        <dbReference type="Proteomes" id="UP000284706"/>
    </source>
</evidence>
<proteinExistence type="predicted"/>
<comment type="caution">
    <text evidence="1">The sequence shown here is derived from an EMBL/GenBank/DDBJ whole genome shotgun (WGS) entry which is preliminary data.</text>
</comment>
<gene>
    <name evidence="1" type="ORF">CVT26_011707</name>
</gene>